<sequence length="267" mass="29941">MTDHDRLHPLRPFLKNWIWEHGRIGTRYLDCVDGEIKFDEGKKSHFAAEKYIYVPLDKDAEDDVSTDGPAIQEAGLARFLRAAQLGTPEEAGSVAEVQRAVQDCVELGLFSAYQLEAREAFARYAQEPMFEDEIRAAVVDDIRRIYAGMREQLALYDFSVLYGLPVPLLISETPFIDWRVRASPALPFVSLPLGPYCLLVGAPSGRSSRIGPVVWKAATAMGPLKDHNRWIMEHARLWLVATTDDQLVAVQSRFAVAIGSRQEDAKP</sequence>
<dbReference type="OrthoDB" id="8939453at2"/>
<comment type="caution">
    <text evidence="1">The sequence shown here is derived from an EMBL/GenBank/DDBJ whole genome shotgun (WGS) entry which is preliminary data.</text>
</comment>
<dbReference type="Proteomes" id="UP000035963">
    <property type="component" value="Unassembled WGS sequence"/>
</dbReference>
<dbReference type="AlphaFoldDB" id="A0A0J1FUY5"/>
<dbReference type="EMBL" id="AEJF01000143">
    <property type="protein sequence ID" value="KLU23643.1"/>
    <property type="molecule type" value="Genomic_DNA"/>
</dbReference>
<protein>
    <recommendedName>
        <fullName evidence="3">DUF4238 domain-containing protein</fullName>
    </recommendedName>
</protein>
<name>A0A0J1FUY5_9BURK</name>
<reference evidence="1 2" key="1">
    <citation type="journal article" date="2015" name="Genome Announc.">
        <title>Draft Genome Sequence of Burkholderia sp. Strain PML1(12), an Ectomycorrhizosphere-Inhabiting Bacterium with Effective Mineral-Weathering Ability.</title>
        <authorList>
            <person name="Uroz S."/>
            <person name="Oger P."/>
        </authorList>
    </citation>
    <scope>NUCLEOTIDE SEQUENCE [LARGE SCALE GENOMIC DNA]</scope>
    <source>
        <strain evidence="2">PML1(12)</strain>
    </source>
</reference>
<dbReference type="PATRIC" id="fig|908627.4.peg.5259"/>
<evidence type="ECO:0000313" key="2">
    <source>
        <dbReference type="Proteomes" id="UP000035963"/>
    </source>
</evidence>
<keyword evidence="2" id="KW-1185">Reference proteome</keyword>
<gene>
    <name evidence="1" type="ORF">EOS_23575</name>
</gene>
<accession>A0A0J1FUY5</accession>
<evidence type="ECO:0000313" key="1">
    <source>
        <dbReference type="EMBL" id="KLU23643.1"/>
    </source>
</evidence>
<proteinExistence type="predicted"/>
<evidence type="ECO:0008006" key="3">
    <source>
        <dbReference type="Google" id="ProtNLM"/>
    </source>
</evidence>
<organism evidence="1 2">
    <name type="scientific">Caballeronia mineralivorans PML1(12)</name>
    <dbReference type="NCBI Taxonomy" id="908627"/>
    <lineage>
        <taxon>Bacteria</taxon>
        <taxon>Pseudomonadati</taxon>
        <taxon>Pseudomonadota</taxon>
        <taxon>Betaproteobacteria</taxon>
        <taxon>Burkholderiales</taxon>
        <taxon>Burkholderiaceae</taxon>
        <taxon>Caballeronia</taxon>
    </lineage>
</organism>
<dbReference type="RefSeq" id="WP_047849129.1">
    <property type="nucleotide sequence ID" value="NZ_AEJF01000143.1"/>
</dbReference>